<keyword evidence="6" id="KW-0735">Signal-anchor</keyword>
<organism evidence="11 12">
    <name type="scientific">Cymbomonas tetramitiformis</name>
    <dbReference type="NCBI Taxonomy" id="36881"/>
    <lineage>
        <taxon>Eukaryota</taxon>
        <taxon>Viridiplantae</taxon>
        <taxon>Chlorophyta</taxon>
        <taxon>Pyramimonadophyceae</taxon>
        <taxon>Pyramimonadales</taxon>
        <taxon>Pyramimonadaceae</taxon>
        <taxon>Cymbomonas</taxon>
    </lineage>
</organism>
<evidence type="ECO:0000256" key="1">
    <source>
        <dbReference type="ARBA" id="ARBA00004323"/>
    </source>
</evidence>
<sequence>MKAARTLTRKAQKPSLTGFAVLVLTCATLWILMQLQARRVYSYEGAPMYSRVFDPRDAQYSNDFPEEIDTDEGEEVEVPRVTQQPPRVKKVSKKQQSNNSSNIFKQQLQSLLATPVPIVLNKAALQSKNAFSCGGTHVVKLNSYKDLKSLRHVEEALPEYDMFYPSRNDKIFDKCAVVGNSGSLLEAERGLEIDAHDVVIRFNAGITEGYGRGLLSRL</sequence>
<name>A0AAE0GXD6_9CHLO</name>
<keyword evidence="3" id="KW-0328">Glycosyltransferase</keyword>
<dbReference type="InterPro" id="IPR038578">
    <property type="entry name" value="GT29-like_sf"/>
</dbReference>
<protein>
    <submittedName>
        <fullName evidence="11">Glycosyltransferase 29 protein</fullName>
    </submittedName>
</protein>
<comment type="caution">
    <text evidence="11">The sequence shown here is derived from an EMBL/GenBank/DDBJ whole genome shotgun (WGS) entry which is preliminary data.</text>
</comment>
<evidence type="ECO:0000256" key="5">
    <source>
        <dbReference type="ARBA" id="ARBA00022692"/>
    </source>
</evidence>
<dbReference type="GO" id="GO:0000139">
    <property type="term" value="C:Golgi membrane"/>
    <property type="evidence" value="ECO:0007669"/>
    <property type="project" value="UniProtKB-SubCell"/>
</dbReference>
<dbReference type="Gene3D" id="3.90.1480.20">
    <property type="entry name" value="Glycosyl transferase family 29"/>
    <property type="match status" value="1"/>
</dbReference>
<evidence type="ECO:0000313" key="11">
    <source>
        <dbReference type="EMBL" id="KAK3286119.1"/>
    </source>
</evidence>
<dbReference type="InterPro" id="IPR001675">
    <property type="entry name" value="Glyco_trans_29"/>
</dbReference>
<dbReference type="Pfam" id="PF00777">
    <property type="entry name" value="Glyco_transf_29"/>
    <property type="match status" value="1"/>
</dbReference>
<dbReference type="AlphaFoldDB" id="A0AAE0GXD6"/>
<evidence type="ECO:0000256" key="7">
    <source>
        <dbReference type="ARBA" id="ARBA00022989"/>
    </source>
</evidence>
<evidence type="ECO:0000256" key="2">
    <source>
        <dbReference type="ARBA" id="ARBA00006003"/>
    </source>
</evidence>
<reference evidence="11 12" key="1">
    <citation type="journal article" date="2015" name="Genome Biol. Evol.">
        <title>Comparative Genomics of a Bacterivorous Green Alga Reveals Evolutionary Causalities and Consequences of Phago-Mixotrophic Mode of Nutrition.</title>
        <authorList>
            <person name="Burns J.A."/>
            <person name="Paasch A."/>
            <person name="Narechania A."/>
            <person name="Kim E."/>
        </authorList>
    </citation>
    <scope>NUCLEOTIDE SEQUENCE [LARGE SCALE GENOMIC DNA]</scope>
    <source>
        <strain evidence="11 12">PLY_AMNH</strain>
    </source>
</reference>
<dbReference type="GO" id="GO:0008373">
    <property type="term" value="F:sialyltransferase activity"/>
    <property type="evidence" value="ECO:0007669"/>
    <property type="project" value="InterPro"/>
</dbReference>
<evidence type="ECO:0000256" key="3">
    <source>
        <dbReference type="ARBA" id="ARBA00022676"/>
    </source>
</evidence>
<comment type="subcellular location">
    <subcellularLocation>
        <location evidence="1">Golgi apparatus membrane</location>
        <topology evidence="1">Single-pass type II membrane protein</topology>
    </subcellularLocation>
</comment>
<dbReference type="InterPro" id="IPR050943">
    <property type="entry name" value="Glycosyltr_29_Sialyltrsf"/>
</dbReference>
<keyword evidence="4" id="KW-0808">Transferase</keyword>
<dbReference type="Proteomes" id="UP001190700">
    <property type="component" value="Unassembled WGS sequence"/>
</dbReference>
<keyword evidence="8" id="KW-0333">Golgi apparatus</keyword>
<accession>A0AAE0GXD6</accession>
<proteinExistence type="inferred from homology"/>
<evidence type="ECO:0000256" key="9">
    <source>
        <dbReference type="ARBA" id="ARBA00023136"/>
    </source>
</evidence>
<keyword evidence="7" id="KW-1133">Transmembrane helix</keyword>
<dbReference type="PANTHER" id="PTHR11987:SF36">
    <property type="entry name" value="SIA-ALPHA-2,3-GAL-BETA-1,4-GLCNAC-R:ALPHA 2,8-SIALYLTRANSFERASE"/>
    <property type="match status" value="1"/>
</dbReference>
<dbReference type="PANTHER" id="PTHR11987">
    <property type="entry name" value="ALPHA-2,8-SIALYLTRANSFERASE"/>
    <property type="match status" value="1"/>
</dbReference>
<evidence type="ECO:0000256" key="6">
    <source>
        <dbReference type="ARBA" id="ARBA00022968"/>
    </source>
</evidence>
<evidence type="ECO:0000256" key="4">
    <source>
        <dbReference type="ARBA" id="ARBA00022679"/>
    </source>
</evidence>
<keyword evidence="10" id="KW-0325">Glycoprotein</keyword>
<evidence type="ECO:0000313" key="12">
    <source>
        <dbReference type="Proteomes" id="UP001190700"/>
    </source>
</evidence>
<gene>
    <name evidence="11" type="ORF">CYMTET_6308</name>
</gene>
<evidence type="ECO:0000256" key="8">
    <source>
        <dbReference type="ARBA" id="ARBA00023034"/>
    </source>
</evidence>
<keyword evidence="12" id="KW-1185">Reference proteome</keyword>
<keyword evidence="9" id="KW-0472">Membrane</keyword>
<keyword evidence="5" id="KW-0812">Transmembrane</keyword>
<evidence type="ECO:0000256" key="10">
    <source>
        <dbReference type="ARBA" id="ARBA00023180"/>
    </source>
</evidence>
<comment type="similarity">
    <text evidence="2">Belongs to the glycosyltransferase 29 family.</text>
</comment>
<dbReference type="EMBL" id="LGRX02001485">
    <property type="protein sequence ID" value="KAK3286119.1"/>
    <property type="molecule type" value="Genomic_DNA"/>
</dbReference>